<evidence type="ECO:0000313" key="1">
    <source>
        <dbReference type="EMBL" id="ONI40412.1"/>
    </source>
</evidence>
<dbReference type="EMBL" id="LJDB01000052">
    <property type="protein sequence ID" value="ONI40412.1"/>
    <property type="molecule type" value="Genomic_DNA"/>
</dbReference>
<proteinExistence type="predicted"/>
<reference evidence="1" key="1">
    <citation type="submission" date="2016-08" db="EMBL/GenBank/DDBJ databases">
        <authorList>
            <person name="Ngugi D.K."/>
            <person name="Miyake S."/>
            <person name="Stingl U."/>
        </authorList>
    </citation>
    <scope>NUCLEOTIDE SEQUENCE</scope>
    <source>
        <strain evidence="1">SCG-B11WGA-EpuloA1</strain>
    </source>
</reference>
<organism evidence="1 2">
    <name type="scientific">Candidatus Epulonipiscium fishelsonii</name>
    <dbReference type="NCBI Taxonomy" id="77094"/>
    <lineage>
        <taxon>Bacteria</taxon>
        <taxon>Bacillati</taxon>
        <taxon>Bacillota</taxon>
        <taxon>Clostridia</taxon>
        <taxon>Lachnospirales</taxon>
        <taxon>Lachnospiraceae</taxon>
        <taxon>Candidatus Epulonipiscium</taxon>
    </lineage>
</organism>
<protein>
    <submittedName>
        <fullName evidence="1">Mannitol-1-phosphate 5-dehydrogenase</fullName>
    </submittedName>
</protein>
<comment type="caution">
    <text evidence="1">The sequence shown here is derived from an EMBL/GenBank/DDBJ whole genome shotgun (WGS) entry which is preliminary data.</text>
</comment>
<name>A0ACC8XCC4_9FIRM</name>
<accession>A0ACC8XCC4</accession>
<sequence>MKKAIQLGAGNIGRGFIGSLLHKSGYHVVFADVVEPVVNRINTDKEYTIFIKDTESSEEKVDNISAVYSNKEEFIDVMKEAEILTTAVGPNVLKIVASTIAKGITARFESGITGYFNIIACENALNASSGLKDNVYEYLSDEVKAYADEYIGFPNSSVDRIVPPAYCSNPIDVVVEKYYEWNVQKIEFKGPIPKIEGMNLADNLMSYVERKLFTLNTGHAITAYLGYLKGYKTVDQSIDDPEIYKIVKNAMVESGNALIEKYHFDKDEHLKYIHKIINRFKNAHLKDDVTRVGREPLRKLSPTDRLIKPMQTALYYNLPIDNLIIGVAAAFNFRNQDDPQSRQLAEELNTHDLVSVIKEVTKLTQPEIINKIVLAYNKFQNMD</sequence>
<dbReference type="Proteomes" id="UP000188605">
    <property type="component" value="Unassembled WGS sequence"/>
</dbReference>
<keyword evidence="2" id="KW-1185">Reference proteome</keyword>
<gene>
    <name evidence="1" type="ORF">AN396_06280</name>
</gene>
<evidence type="ECO:0000313" key="2">
    <source>
        <dbReference type="Proteomes" id="UP000188605"/>
    </source>
</evidence>